<dbReference type="AlphaFoldDB" id="X1D2D9"/>
<comment type="caution">
    <text evidence="1">The sequence shown here is derived from an EMBL/GenBank/DDBJ whole genome shotgun (WGS) entry which is preliminary data.</text>
</comment>
<dbReference type="EMBL" id="BART01039477">
    <property type="protein sequence ID" value="GAH14342.1"/>
    <property type="molecule type" value="Genomic_DNA"/>
</dbReference>
<reference evidence="1" key="1">
    <citation type="journal article" date="2014" name="Front. Microbiol.">
        <title>High frequency of phylogenetically diverse reductive dehalogenase-homologous genes in deep subseafloor sedimentary metagenomes.</title>
        <authorList>
            <person name="Kawai M."/>
            <person name="Futagami T."/>
            <person name="Toyoda A."/>
            <person name="Takaki Y."/>
            <person name="Nishi S."/>
            <person name="Hori S."/>
            <person name="Arai W."/>
            <person name="Tsubouchi T."/>
            <person name="Morono Y."/>
            <person name="Uchiyama I."/>
            <person name="Ito T."/>
            <person name="Fujiyama A."/>
            <person name="Inagaki F."/>
            <person name="Takami H."/>
        </authorList>
    </citation>
    <scope>NUCLEOTIDE SEQUENCE</scope>
    <source>
        <strain evidence="1">Expedition CK06-06</strain>
    </source>
</reference>
<gene>
    <name evidence="1" type="ORF">S01H4_64862</name>
</gene>
<protein>
    <submittedName>
        <fullName evidence="1">Uncharacterized protein</fullName>
    </submittedName>
</protein>
<sequence>MGGINGTSLKADAMEGGLYDYILLSMNAPAYLMPCPRWYIHLISQAAKLKTVLKSRRSAIVAGSQDVFIPHCHCPYVVPAA</sequence>
<name>X1D2D9_9ZZZZ</name>
<proteinExistence type="predicted"/>
<feature type="non-terminal residue" evidence="1">
    <location>
        <position position="81"/>
    </location>
</feature>
<accession>X1D2D9</accession>
<evidence type="ECO:0000313" key="1">
    <source>
        <dbReference type="EMBL" id="GAH14342.1"/>
    </source>
</evidence>
<organism evidence="1">
    <name type="scientific">marine sediment metagenome</name>
    <dbReference type="NCBI Taxonomy" id="412755"/>
    <lineage>
        <taxon>unclassified sequences</taxon>
        <taxon>metagenomes</taxon>
        <taxon>ecological metagenomes</taxon>
    </lineage>
</organism>